<feature type="region of interest" description="Disordered" evidence="1">
    <location>
        <begin position="223"/>
        <end position="253"/>
    </location>
</feature>
<evidence type="ECO:0000256" key="1">
    <source>
        <dbReference type="SAM" id="MobiDB-lite"/>
    </source>
</evidence>
<evidence type="ECO:0000313" key="3">
    <source>
        <dbReference type="Proteomes" id="UP000694044"/>
    </source>
</evidence>
<reference evidence="2" key="1">
    <citation type="submission" date="2021-02" db="EMBL/GenBank/DDBJ databases">
        <authorList>
            <person name="Palmer J.M."/>
        </authorList>
    </citation>
    <scope>NUCLEOTIDE SEQUENCE</scope>
    <source>
        <strain evidence="2">SCRP734</strain>
    </source>
</reference>
<organism evidence="2 3">
    <name type="scientific">Phytophthora pseudosyringae</name>
    <dbReference type="NCBI Taxonomy" id="221518"/>
    <lineage>
        <taxon>Eukaryota</taxon>
        <taxon>Sar</taxon>
        <taxon>Stramenopiles</taxon>
        <taxon>Oomycota</taxon>
        <taxon>Peronosporomycetes</taxon>
        <taxon>Peronosporales</taxon>
        <taxon>Peronosporaceae</taxon>
        <taxon>Phytophthora</taxon>
    </lineage>
</organism>
<accession>A0A8T1V653</accession>
<sequence length="753" mass="84663">MRSCFPHCCPEHIDRSYCGTSLSVCVELEHRPPDTSITRTVPPSDAVAIFARFEAVSDISLRPGECVDVTRIAAGTQSERNLGGQWVAGTLERPSRLVTTIRTPGAPPDEQKPLVFHLNGRPFSHWCYDWESGANKTQRRMKHVLKAYIFERCAFDKDGNFTASTGRHAHTQLYRVLHVVTSLEFTVMSYRRTPMEQSHAALDSTRRMGIQASEGLAFTETTRQPARNLDRAHSPNLCAPGSTSTHSQPATVKSELAYSEARKDKRQRISFYSAPPDHPTESSAVLDDKLRWAYTNSTSLSVSSDLALVYAFMRWTPLCAYASFVDEAVRLVHQSVEESASSETSKLNCFSRLLFAQAGSSGGTTFFVGEDNTSMDLPKELETLLRALSQATQWWFSADTRQWVRAFFRQYAGSVLDKHAMRACFVLLVQELQTGLDTQVFARTELHTLANAAEEVIAAVYAYPYFRARRLQVREILSGHNVAGWTAFVAQMRETYIGMSAEPRVPRALANNRPSMNFARAHPPQNFIERDWNAEWLMGVDEARWKFSDQAMKADRGDGDATNSAIGDAKRVFSLLNVFEIISQMVRLEVAIDVQACTLHIRSTQSISNPLGCMRVVLDGKERVFSQFPNGMASATEAYGNYIGEMRVERPERLVVYLQFFNWPAAEGGPSYNIRTRIDCWRARRLCISGDVLVPATPENFAPEETSSLGEMSLRSKRGAVAKAHVRRQRIYKNATVSNFEELGRFRLSYIKV</sequence>
<gene>
    <name evidence="2" type="ORF">PHYPSEUDO_015341</name>
</gene>
<proteinExistence type="predicted"/>
<dbReference type="AlphaFoldDB" id="A0A8T1V653"/>
<comment type="caution">
    <text evidence="2">The sequence shown here is derived from an EMBL/GenBank/DDBJ whole genome shotgun (WGS) entry which is preliminary data.</text>
</comment>
<feature type="compositionally biased region" description="Polar residues" evidence="1">
    <location>
        <begin position="241"/>
        <end position="251"/>
    </location>
</feature>
<dbReference type="OrthoDB" id="78153at2759"/>
<name>A0A8T1V653_9STRA</name>
<evidence type="ECO:0000313" key="2">
    <source>
        <dbReference type="EMBL" id="KAG7375760.1"/>
    </source>
</evidence>
<dbReference type="EMBL" id="JAGDFM010000941">
    <property type="protein sequence ID" value="KAG7375760.1"/>
    <property type="molecule type" value="Genomic_DNA"/>
</dbReference>
<protein>
    <submittedName>
        <fullName evidence="2">Uncharacterized protein</fullName>
    </submittedName>
</protein>
<keyword evidence="3" id="KW-1185">Reference proteome</keyword>
<dbReference type="Proteomes" id="UP000694044">
    <property type="component" value="Unassembled WGS sequence"/>
</dbReference>